<dbReference type="Pfam" id="PF24986">
    <property type="entry name" value="PRC_RimM"/>
    <property type="match status" value="1"/>
</dbReference>
<keyword evidence="4 5" id="KW-0143">Chaperone</keyword>
<gene>
    <name evidence="5" type="primary">rimM</name>
    <name evidence="8" type="ORF">SAMN05216179_2155</name>
</gene>
<organism evidence="8 9">
    <name type="scientific">Gracilibacillus kekensis</name>
    <dbReference type="NCBI Taxonomy" id="1027249"/>
    <lineage>
        <taxon>Bacteria</taxon>
        <taxon>Bacillati</taxon>
        <taxon>Bacillota</taxon>
        <taxon>Bacilli</taxon>
        <taxon>Bacillales</taxon>
        <taxon>Bacillaceae</taxon>
        <taxon>Gracilibacillus</taxon>
    </lineage>
</organism>
<keyword evidence="2 5" id="KW-0690">Ribosome biogenesis</keyword>
<feature type="domain" description="Ribosome maturation factor RimM PRC barrel" evidence="7">
    <location>
        <begin position="99"/>
        <end position="166"/>
    </location>
</feature>
<evidence type="ECO:0000256" key="2">
    <source>
        <dbReference type="ARBA" id="ARBA00022517"/>
    </source>
</evidence>
<name>A0A1M7PGN0_9BACI</name>
<dbReference type="OrthoDB" id="9810331at2"/>
<proteinExistence type="inferred from homology"/>
<comment type="subunit">
    <text evidence="5">Binds ribosomal protein uS19.</text>
</comment>
<dbReference type="InterPro" id="IPR002676">
    <property type="entry name" value="RimM_N"/>
</dbReference>
<dbReference type="EMBL" id="FRCZ01000004">
    <property type="protein sequence ID" value="SHN15915.1"/>
    <property type="molecule type" value="Genomic_DNA"/>
</dbReference>
<dbReference type="Pfam" id="PF01782">
    <property type="entry name" value="RimM"/>
    <property type="match status" value="1"/>
</dbReference>
<dbReference type="STRING" id="1027249.SAMN05216179_2155"/>
<dbReference type="HAMAP" id="MF_00014">
    <property type="entry name" value="Ribosome_mat_RimM"/>
    <property type="match status" value="1"/>
</dbReference>
<keyword evidence="1 5" id="KW-0963">Cytoplasm</keyword>
<dbReference type="RefSeq" id="WP_073201857.1">
    <property type="nucleotide sequence ID" value="NZ_FRCZ01000004.1"/>
</dbReference>
<dbReference type="InterPro" id="IPR056792">
    <property type="entry name" value="PRC_RimM"/>
</dbReference>
<evidence type="ECO:0000256" key="5">
    <source>
        <dbReference type="HAMAP-Rule" id="MF_00014"/>
    </source>
</evidence>
<dbReference type="GO" id="GO:0006364">
    <property type="term" value="P:rRNA processing"/>
    <property type="evidence" value="ECO:0007669"/>
    <property type="project" value="UniProtKB-UniRule"/>
</dbReference>
<dbReference type="Gene3D" id="2.40.30.60">
    <property type="entry name" value="RimM"/>
    <property type="match status" value="1"/>
</dbReference>
<dbReference type="InterPro" id="IPR011961">
    <property type="entry name" value="RimM"/>
</dbReference>
<keyword evidence="3 5" id="KW-0698">rRNA processing</keyword>
<dbReference type="Gene3D" id="2.30.30.240">
    <property type="entry name" value="PRC-barrel domain"/>
    <property type="match status" value="1"/>
</dbReference>
<sequence length="168" mass="19309">MELLKVGKIVNTHGIKGEIKVLRITDFEDRFELGLKLVIKDNDNLLEVTIDGHRIHKNFDLLHLKGYENINDVEQYKGAFLFIKKEEATELDDNEFYYHEIIGCSVETTSGEIIGNVTEILSPGANDVWVVKNNKGKEYLIPYIEQVVKEVDTNEQLIKIEPMEGLFE</sequence>
<evidence type="ECO:0000259" key="7">
    <source>
        <dbReference type="Pfam" id="PF24986"/>
    </source>
</evidence>
<evidence type="ECO:0000313" key="9">
    <source>
        <dbReference type="Proteomes" id="UP000184184"/>
    </source>
</evidence>
<dbReference type="SUPFAM" id="SSF50346">
    <property type="entry name" value="PRC-barrel domain"/>
    <property type="match status" value="1"/>
</dbReference>
<dbReference type="SUPFAM" id="SSF50447">
    <property type="entry name" value="Translation proteins"/>
    <property type="match status" value="1"/>
</dbReference>
<dbReference type="GO" id="GO:0005840">
    <property type="term" value="C:ribosome"/>
    <property type="evidence" value="ECO:0007669"/>
    <property type="project" value="InterPro"/>
</dbReference>
<feature type="domain" description="RimM N-terminal" evidence="6">
    <location>
        <begin position="6"/>
        <end position="86"/>
    </location>
</feature>
<dbReference type="InterPro" id="IPR009000">
    <property type="entry name" value="Transl_B-barrel_sf"/>
</dbReference>
<dbReference type="GO" id="GO:0042274">
    <property type="term" value="P:ribosomal small subunit biogenesis"/>
    <property type="evidence" value="ECO:0007669"/>
    <property type="project" value="UniProtKB-UniRule"/>
</dbReference>
<reference evidence="8 9" key="1">
    <citation type="submission" date="2016-11" db="EMBL/GenBank/DDBJ databases">
        <authorList>
            <person name="Jaros S."/>
            <person name="Januszkiewicz K."/>
            <person name="Wedrychowicz H."/>
        </authorList>
    </citation>
    <scope>NUCLEOTIDE SEQUENCE [LARGE SCALE GENOMIC DNA]</scope>
    <source>
        <strain evidence="8 9">CGMCC 1.10681</strain>
    </source>
</reference>
<comment type="similarity">
    <text evidence="5">Belongs to the RimM family.</text>
</comment>
<dbReference type="NCBIfam" id="TIGR02273">
    <property type="entry name" value="16S_RimM"/>
    <property type="match status" value="1"/>
</dbReference>
<dbReference type="AlphaFoldDB" id="A0A1M7PGN0"/>
<comment type="subcellular location">
    <subcellularLocation>
        <location evidence="5">Cytoplasm</location>
    </subcellularLocation>
</comment>
<comment type="function">
    <text evidence="5">An accessory protein needed during the final step in the assembly of 30S ribosomal subunit, possibly for assembly of the head region. Essential for efficient processing of 16S rRNA. May be needed both before and after RbfA during the maturation of 16S rRNA. It has affinity for free ribosomal 30S subunits but not for 70S ribosomes.</text>
</comment>
<dbReference type="InterPro" id="IPR011033">
    <property type="entry name" value="PRC_barrel-like_sf"/>
</dbReference>
<comment type="domain">
    <text evidence="5">The PRC barrel domain binds ribosomal protein uS19.</text>
</comment>
<dbReference type="PANTHER" id="PTHR33692">
    <property type="entry name" value="RIBOSOME MATURATION FACTOR RIMM"/>
    <property type="match status" value="1"/>
</dbReference>
<dbReference type="GO" id="GO:0043022">
    <property type="term" value="F:ribosome binding"/>
    <property type="evidence" value="ECO:0007669"/>
    <property type="project" value="InterPro"/>
</dbReference>
<dbReference type="Proteomes" id="UP000184184">
    <property type="component" value="Unassembled WGS sequence"/>
</dbReference>
<dbReference type="InterPro" id="IPR036976">
    <property type="entry name" value="RimM_N_sf"/>
</dbReference>
<evidence type="ECO:0000256" key="3">
    <source>
        <dbReference type="ARBA" id="ARBA00022552"/>
    </source>
</evidence>
<evidence type="ECO:0000259" key="6">
    <source>
        <dbReference type="Pfam" id="PF01782"/>
    </source>
</evidence>
<evidence type="ECO:0000256" key="4">
    <source>
        <dbReference type="ARBA" id="ARBA00023186"/>
    </source>
</evidence>
<keyword evidence="9" id="KW-1185">Reference proteome</keyword>
<protein>
    <recommendedName>
        <fullName evidence="5">Ribosome maturation factor RimM</fullName>
    </recommendedName>
</protein>
<evidence type="ECO:0000256" key="1">
    <source>
        <dbReference type="ARBA" id="ARBA00022490"/>
    </source>
</evidence>
<accession>A0A1M7PGN0</accession>
<dbReference type="PANTHER" id="PTHR33692:SF1">
    <property type="entry name" value="RIBOSOME MATURATION FACTOR RIMM"/>
    <property type="match status" value="1"/>
</dbReference>
<evidence type="ECO:0000313" key="8">
    <source>
        <dbReference type="EMBL" id="SHN15915.1"/>
    </source>
</evidence>
<dbReference type="GO" id="GO:0005737">
    <property type="term" value="C:cytoplasm"/>
    <property type="evidence" value="ECO:0007669"/>
    <property type="project" value="UniProtKB-SubCell"/>
</dbReference>